<dbReference type="InterPro" id="IPR000999">
    <property type="entry name" value="RNase_III_dom"/>
</dbReference>
<dbReference type="Gene3D" id="1.10.1520.10">
    <property type="entry name" value="Ribonuclease III domain"/>
    <property type="match status" value="2"/>
</dbReference>
<evidence type="ECO:0000313" key="3">
    <source>
        <dbReference type="EMBL" id="CEJ62855.1"/>
    </source>
</evidence>
<dbReference type="EMBL" id="CDHK01000026">
    <property type="protein sequence ID" value="CEJ62855.1"/>
    <property type="molecule type" value="Genomic_DNA"/>
</dbReference>
<evidence type="ECO:0000259" key="2">
    <source>
        <dbReference type="PROSITE" id="PS50142"/>
    </source>
</evidence>
<dbReference type="PANTHER" id="PTHR14950">
    <property type="entry name" value="DICER-RELATED"/>
    <property type="match status" value="1"/>
</dbReference>
<dbReference type="PANTHER" id="PTHR14950:SF37">
    <property type="entry name" value="ENDORIBONUCLEASE DICER"/>
    <property type="match status" value="1"/>
</dbReference>
<protein>
    <recommendedName>
        <fullName evidence="2">RNase III domain-containing protein</fullName>
    </recommendedName>
</protein>
<dbReference type="CDD" id="cd00593">
    <property type="entry name" value="RIBOc"/>
    <property type="match status" value="2"/>
</dbReference>
<dbReference type="PROSITE" id="PS50142">
    <property type="entry name" value="RNASE_3_2"/>
    <property type="match status" value="2"/>
</dbReference>
<dbReference type="PROSITE" id="PS00517">
    <property type="entry name" value="RNASE_3_1"/>
    <property type="match status" value="1"/>
</dbReference>
<sequence>MQLLHQYLMAYDLRIKIFNEFPTIDSTLLVEAITTPASHWPTNYQQLEFFGDSILKLVVATHVFYKYPLWHEGYLSKFKDLLVSNERLTRSAVRAHLERFICADFVTWKHPIFSPIMDQTRNRRLPRKAFADVVEALTAAAYECGGISLSQQVLGIFIPEITDISSASQSTQMDYDAFSAHLNQKIDLLLAFKFKNRALIWEALTHPSWRRDSSTASYQRLEFLGDAVLDFLVSKNLYKRCPKLSEGRMSEMRAALVNADFLAFLCMELTLLEPCCHSPTSRSEDLSEQTTQPKGISLWTFMRHDAPDIIKIQASCNTRYQLLGDKIKRNLVNHVSYPWAMLAQLGPSKFYSDLVESTIGAIFVDSGDCLDTCEHFLERIGLLDYLERFVGQEKHLEHPISKLHRISGTQTPDFKFQEMDNGLHRASVWLRSERIASVENCSTKSQAILMAADAAIIFLSNA</sequence>
<dbReference type="Proteomes" id="UP000042958">
    <property type="component" value="Unassembled WGS sequence"/>
</dbReference>
<name>A0A0F7U4Z6_PENBI</name>
<dbReference type="GO" id="GO:0004525">
    <property type="term" value="F:ribonuclease III activity"/>
    <property type="evidence" value="ECO:0007669"/>
    <property type="project" value="InterPro"/>
</dbReference>
<evidence type="ECO:0000313" key="4">
    <source>
        <dbReference type="Proteomes" id="UP000042958"/>
    </source>
</evidence>
<dbReference type="SMART" id="SM00535">
    <property type="entry name" value="RIBOc"/>
    <property type="match status" value="2"/>
</dbReference>
<proteinExistence type="predicted"/>
<dbReference type="AlphaFoldDB" id="A0A0F7U4Z6"/>
<organism evidence="3 4">
    <name type="scientific">Penicillium brasilianum</name>
    <dbReference type="NCBI Taxonomy" id="104259"/>
    <lineage>
        <taxon>Eukaryota</taxon>
        <taxon>Fungi</taxon>
        <taxon>Dikarya</taxon>
        <taxon>Ascomycota</taxon>
        <taxon>Pezizomycotina</taxon>
        <taxon>Eurotiomycetes</taxon>
        <taxon>Eurotiomycetidae</taxon>
        <taxon>Eurotiales</taxon>
        <taxon>Aspergillaceae</taxon>
        <taxon>Penicillium</taxon>
    </lineage>
</organism>
<dbReference type="SUPFAM" id="SSF69065">
    <property type="entry name" value="RNase III domain-like"/>
    <property type="match status" value="2"/>
</dbReference>
<feature type="domain" description="RNase III" evidence="2">
    <location>
        <begin position="179"/>
        <end position="367"/>
    </location>
</feature>
<dbReference type="OrthoDB" id="416741at2759"/>
<accession>A0A0F7U4Z6</accession>
<dbReference type="GO" id="GO:0030422">
    <property type="term" value="P:siRNA processing"/>
    <property type="evidence" value="ECO:0007669"/>
    <property type="project" value="TreeGrafter"/>
</dbReference>
<dbReference type="InterPro" id="IPR036389">
    <property type="entry name" value="RNase_III_sf"/>
</dbReference>
<feature type="domain" description="RNase III" evidence="2">
    <location>
        <begin position="4"/>
        <end position="146"/>
    </location>
</feature>
<keyword evidence="1" id="KW-0378">Hydrolase</keyword>
<dbReference type="GO" id="GO:0005634">
    <property type="term" value="C:nucleus"/>
    <property type="evidence" value="ECO:0007669"/>
    <property type="project" value="TreeGrafter"/>
</dbReference>
<dbReference type="Pfam" id="PF00636">
    <property type="entry name" value="Ribonuclease_3"/>
    <property type="match status" value="2"/>
</dbReference>
<dbReference type="STRING" id="104259.A0A0F7U4Z6"/>
<evidence type="ECO:0000256" key="1">
    <source>
        <dbReference type="ARBA" id="ARBA00022801"/>
    </source>
</evidence>
<dbReference type="GO" id="GO:0003723">
    <property type="term" value="F:RNA binding"/>
    <property type="evidence" value="ECO:0007669"/>
    <property type="project" value="TreeGrafter"/>
</dbReference>
<gene>
    <name evidence="3" type="ORF">PMG11_11340</name>
</gene>
<keyword evidence="4" id="KW-1185">Reference proteome</keyword>
<reference evidence="4" key="1">
    <citation type="journal article" date="2015" name="Genome Announc.">
        <title>Draft genome sequence of the fungus Penicillium brasilianum MG11.</title>
        <authorList>
            <person name="Horn F."/>
            <person name="Linde J."/>
            <person name="Mattern D.J."/>
            <person name="Walther G."/>
            <person name="Guthke R."/>
            <person name="Brakhage A.A."/>
            <person name="Valiante V."/>
        </authorList>
    </citation>
    <scope>NUCLEOTIDE SEQUENCE [LARGE SCALE GENOMIC DNA]</scope>
    <source>
        <strain evidence="4">MG11</strain>
    </source>
</reference>
<dbReference type="GO" id="GO:0005737">
    <property type="term" value="C:cytoplasm"/>
    <property type="evidence" value="ECO:0007669"/>
    <property type="project" value="TreeGrafter"/>
</dbReference>